<name>K0SEU0_THAOC</name>
<gene>
    <name evidence="1" type="ORF">THAOC_15824</name>
</gene>
<dbReference type="EMBL" id="AGNL01018206">
    <property type="protein sequence ID" value="EJK63509.1"/>
    <property type="molecule type" value="Genomic_DNA"/>
</dbReference>
<proteinExistence type="predicted"/>
<accession>K0SEU0</accession>
<evidence type="ECO:0000313" key="1">
    <source>
        <dbReference type="EMBL" id="EJK63509.1"/>
    </source>
</evidence>
<evidence type="ECO:0000313" key="2">
    <source>
        <dbReference type="Proteomes" id="UP000266841"/>
    </source>
</evidence>
<sequence length="352" mass="38210">MRFRLDVRSTGRQEMGRFGDHSDEDSACTIAFENMRIPIHLFELVGSKESCGRKNAPVLNVDGGGEISRDSLSGAVDGKWLVGKSGCNEVARFDCSKGIVVGDMIVEVAMNLGVGNADWQISDNARHQSKDVSLGLIHFQGRVWIACSFDDTRVVCDSFRDGSGLRGERFPRRDDSENDEISQGAKDFATMMPASGILSTDVHWNLSFLRLQSRREAQDHTSVAFSDLYDPPTDRGAAEMPLMSPTQISGQKEVYMVPDGGHAALQGLSLIPHLTSVAAGFYGSDIINSSETTAGRGPACAMGAVMGPPGEAMEELDSPYHRCCAIVPVEQTGCLVATPYRRENTPKEESRI</sequence>
<dbReference type="AlphaFoldDB" id="K0SEU0"/>
<keyword evidence="2" id="KW-1185">Reference proteome</keyword>
<organism evidence="1 2">
    <name type="scientific">Thalassiosira oceanica</name>
    <name type="common">Marine diatom</name>
    <dbReference type="NCBI Taxonomy" id="159749"/>
    <lineage>
        <taxon>Eukaryota</taxon>
        <taxon>Sar</taxon>
        <taxon>Stramenopiles</taxon>
        <taxon>Ochrophyta</taxon>
        <taxon>Bacillariophyta</taxon>
        <taxon>Coscinodiscophyceae</taxon>
        <taxon>Thalassiosirophycidae</taxon>
        <taxon>Thalassiosirales</taxon>
        <taxon>Thalassiosiraceae</taxon>
        <taxon>Thalassiosira</taxon>
    </lineage>
</organism>
<reference evidence="1 2" key="1">
    <citation type="journal article" date="2012" name="Genome Biol.">
        <title>Genome and low-iron response of an oceanic diatom adapted to chronic iron limitation.</title>
        <authorList>
            <person name="Lommer M."/>
            <person name="Specht M."/>
            <person name="Roy A.S."/>
            <person name="Kraemer L."/>
            <person name="Andreson R."/>
            <person name="Gutowska M.A."/>
            <person name="Wolf J."/>
            <person name="Bergner S.V."/>
            <person name="Schilhabel M.B."/>
            <person name="Klostermeier U.C."/>
            <person name="Beiko R.G."/>
            <person name="Rosenstiel P."/>
            <person name="Hippler M."/>
            <person name="Laroche J."/>
        </authorList>
    </citation>
    <scope>NUCLEOTIDE SEQUENCE [LARGE SCALE GENOMIC DNA]</scope>
    <source>
        <strain evidence="1 2">CCMP1005</strain>
    </source>
</reference>
<dbReference type="Proteomes" id="UP000266841">
    <property type="component" value="Unassembled WGS sequence"/>
</dbReference>
<comment type="caution">
    <text evidence="1">The sequence shown here is derived from an EMBL/GenBank/DDBJ whole genome shotgun (WGS) entry which is preliminary data.</text>
</comment>
<protein>
    <submittedName>
        <fullName evidence="1">Uncharacterized protein</fullName>
    </submittedName>
</protein>